<name>A0A6C0H657_9ZZZZ</name>
<keyword evidence="1" id="KW-0812">Transmembrane</keyword>
<dbReference type="EMBL" id="MN739881">
    <property type="protein sequence ID" value="QHT75696.1"/>
    <property type="molecule type" value="Genomic_DNA"/>
</dbReference>
<dbReference type="AlphaFoldDB" id="A0A6C0H657"/>
<feature type="transmembrane region" description="Helical" evidence="1">
    <location>
        <begin position="16"/>
        <end position="33"/>
    </location>
</feature>
<reference evidence="2" key="1">
    <citation type="journal article" date="2020" name="Nature">
        <title>Giant virus diversity and host interactions through global metagenomics.</title>
        <authorList>
            <person name="Schulz F."/>
            <person name="Roux S."/>
            <person name="Paez-Espino D."/>
            <person name="Jungbluth S."/>
            <person name="Walsh D.A."/>
            <person name="Denef V.J."/>
            <person name="McMahon K.D."/>
            <person name="Konstantinidis K.T."/>
            <person name="Eloe-Fadrosh E.A."/>
            <person name="Kyrpides N.C."/>
            <person name="Woyke T."/>
        </authorList>
    </citation>
    <scope>NUCLEOTIDE SEQUENCE</scope>
    <source>
        <strain evidence="2">GVMAG-M-3300023179-71</strain>
    </source>
</reference>
<feature type="transmembrane region" description="Helical" evidence="1">
    <location>
        <begin position="40"/>
        <end position="57"/>
    </location>
</feature>
<organism evidence="2">
    <name type="scientific">viral metagenome</name>
    <dbReference type="NCBI Taxonomy" id="1070528"/>
    <lineage>
        <taxon>unclassified sequences</taxon>
        <taxon>metagenomes</taxon>
        <taxon>organismal metagenomes</taxon>
    </lineage>
</organism>
<sequence length="87" mass="9550">MTISDYFDFNEFVKRFIKYLIEGFIIAIVAYVIPKQKLNIEEIIIIGLTASVVFSILDNYLPAIAVSARTGVGFGVGASLIGFPFGL</sequence>
<keyword evidence="1" id="KW-1133">Transmembrane helix</keyword>
<accession>A0A6C0H657</accession>
<protein>
    <submittedName>
        <fullName evidence="2">Uncharacterized protein</fullName>
    </submittedName>
</protein>
<evidence type="ECO:0000256" key="1">
    <source>
        <dbReference type="SAM" id="Phobius"/>
    </source>
</evidence>
<feature type="transmembrane region" description="Helical" evidence="1">
    <location>
        <begin position="63"/>
        <end position="85"/>
    </location>
</feature>
<proteinExistence type="predicted"/>
<evidence type="ECO:0000313" key="2">
    <source>
        <dbReference type="EMBL" id="QHT75696.1"/>
    </source>
</evidence>
<keyword evidence="1" id="KW-0472">Membrane</keyword>